<feature type="domain" description="Phorbol-ester/DAG-type" evidence="15">
    <location>
        <begin position="64"/>
        <end position="113"/>
    </location>
</feature>
<evidence type="ECO:0000256" key="2">
    <source>
        <dbReference type="ARBA" id="ARBA00004496"/>
    </source>
</evidence>
<dbReference type="SUPFAM" id="SSF57889">
    <property type="entry name" value="Cysteine-rich domain"/>
    <property type="match status" value="1"/>
</dbReference>
<dbReference type="FunCoup" id="A0A1X7VHA4">
    <property type="interactions" value="502"/>
</dbReference>
<dbReference type="PROSITE" id="PS50081">
    <property type="entry name" value="ZF_DAG_PE_2"/>
    <property type="match status" value="1"/>
</dbReference>
<evidence type="ECO:0000256" key="8">
    <source>
        <dbReference type="ARBA" id="ARBA00022999"/>
    </source>
</evidence>
<dbReference type="SMART" id="SM00404">
    <property type="entry name" value="PTPc_motif"/>
    <property type="match status" value="1"/>
</dbReference>
<comment type="similarity">
    <text evidence="3">Belongs to the PTEN phosphatase protein family.</text>
</comment>
<keyword evidence="20" id="KW-1185">Reference proteome</keyword>
<feature type="domain" description="Tyrosine specific protein phosphatases" evidence="14">
    <location>
        <begin position="234"/>
        <end position="312"/>
    </location>
</feature>
<organism evidence="19">
    <name type="scientific">Amphimedon queenslandica</name>
    <name type="common">Sponge</name>
    <dbReference type="NCBI Taxonomy" id="400682"/>
    <lineage>
        <taxon>Eukaryota</taxon>
        <taxon>Metazoa</taxon>
        <taxon>Porifera</taxon>
        <taxon>Demospongiae</taxon>
        <taxon>Heteroscleromorpha</taxon>
        <taxon>Haplosclerida</taxon>
        <taxon>Niphatidae</taxon>
        <taxon>Amphimedon</taxon>
    </lineage>
</organism>
<dbReference type="InterPro" id="IPR029023">
    <property type="entry name" value="Tensin_phosphatase"/>
</dbReference>
<dbReference type="SUPFAM" id="SSF55550">
    <property type="entry name" value="SH2 domain"/>
    <property type="match status" value="1"/>
</dbReference>
<dbReference type="Pfam" id="PF00017">
    <property type="entry name" value="SH2"/>
    <property type="match status" value="1"/>
</dbReference>
<dbReference type="InParanoid" id="A0A1X7VHA4"/>
<dbReference type="SUPFAM" id="SSF50729">
    <property type="entry name" value="PH domain-like"/>
    <property type="match status" value="1"/>
</dbReference>
<keyword evidence="8 11" id="KW-0727">SH2 domain</keyword>
<reference evidence="19" key="2">
    <citation type="submission" date="2017-05" db="UniProtKB">
        <authorList>
            <consortium name="EnsemblMetazoa"/>
        </authorList>
    </citation>
    <scope>IDENTIFICATION</scope>
</reference>
<dbReference type="PROSITE" id="PS51181">
    <property type="entry name" value="PPASE_TENSIN"/>
    <property type="match status" value="1"/>
</dbReference>
<sequence>MSTWNEGAEGFICPYCLVSFNSSNKLQAHFIDFHSGEGNDAAEVVPFESSVEVKQPDTIVDQLGHSWAPFSLPKPHSCDACNVIIWSSSYSCQGCSMAIHPDQKCQDQVTKICRSDVDEVPSTNVLPRADAPPPTKNITEIVKRQVAKGRNRYTDDGFDLDLSYITDRIIAMSFPGSGVESAYRNNLKDVAKMLKTQHQDNYMVFNLSERSYDISKFNNQVLDFGWPDHLAPSLERLSIVCKSMKSWLDSDPNHVVVVHCKGGKGRTGCVIASFMNYSQICQSASAALDHFAMKRFYDDKLQGVTQPSQRRYVHYFEDLLVGKLKLDARPIKLCYIIIHGIPNFDGKGGCRPFIKIYQNMELIHTSGLYVCTADKDRVKISLYGGLKLCGEILIKCFHKRTHTGVDSIFRCQFHHSVVKDERLVWTKKDLDDAFRDKRFSDDTKVELIFETAQSKGNNIKREGLTTPTDIRHSLLADRKRESILEGFLTESNEIHAQNSSAPFQSCFVDASSHDLINFTDPSAERQRSTTSGSVQMDPTLIERIVADGGDIYTVVSKVNDGDFASNKDDIVSSTVSDLSSSFGSPKYSHLIHNKEHQRKKPTRPPPPVRYSVINPGKTDCQQILPSSQSATGNNAGRYEDISANQLVLTPASPPCSSQDNNDMWVSVKWQSKAHDTMTSSQRSSSQTALDNLLAHEEYTNLDDIAKGKPFIAQQRRRSFSEGESAIPVSMSRGSIIPILSPQNATFGHDDEADIYSTPTDDLDSSQTYTVPPDALYGNVPMQADDYVNYNADEYSHDYLNEEELREQLRNNPILPLSEEIVPATVIQQKVPALGLKDMLMQNLRIKKPSTKTVIQSSAVTASTQQESIPMFHFSEKSGRGLQVGRGDYMEFSIDSWGSKMQEDSDQEKQKLKKHQSKQSSPLGNSAASASNKTQESKEGGSVTGESKVVRKEPPPKPPLPAFLQQTAKLQEQSVSSDHIKPLPNKIPPKPPAPYQALKGKSSTQAIAEVKDLMSHWYRPDISREDACNLVKNMDAGSFVVRDSQTVSGGYALTIKVSRELLRQRRKLTDDTEVTDDMCVTHFLIQPDPDGVKLQGWNEPAFKTLPDFIARHTMEKLCLPCVLQLPKSSTDPIPVPKRKPESQQTLAAAACDLVLLGNIEVLRPLGDSTITEAAKQLKALDLPTSTVVNFKASMSGVTITDKANGLLSKRNYPINSILHCGLDPNDTRWDLSHLEESVSIKNKPCFGIVHKMQDSPGYMCLLFAEVDAHQPVSNVVAYVKRLMQLSK</sequence>
<dbReference type="EnsemblMetazoa" id="Aqu2.1.39348_001">
    <property type="protein sequence ID" value="Aqu2.1.39348_001"/>
    <property type="gene ID" value="Aqu2.1.39348"/>
</dbReference>
<feature type="domain" description="Phosphatase tensin-type" evidence="17">
    <location>
        <begin position="151"/>
        <end position="323"/>
    </location>
</feature>
<dbReference type="GO" id="GO:0008270">
    <property type="term" value="F:zinc ion binding"/>
    <property type="evidence" value="ECO:0007669"/>
    <property type="project" value="UniProtKB-KW"/>
</dbReference>
<feature type="domain" description="C2H2-type" evidence="16">
    <location>
        <begin position="11"/>
        <end position="39"/>
    </location>
</feature>
<dbReference type="SMART" id="SM00109">
    <property type="entry name" value="C1"/>
    <property type="match status" value="1"/>
</dbReference>
<keyword evidence="7" id="KW-0862">Zinc</keyword>
<dbReference type="InterPro" id="IPR046349">
    <property type="entry name" value="C1-like_sf"/>
</dbReference>
<dbReference type="STRING" id="400682.A0A1X7VHA4"/>
<keyword evidence="6" id="KW-0479">Metal-binding</keyword>
<gene>
    <name evidence="19" type="primary">100639977</name>
</gene>
<dbReference type="InterPro" id="IPR029021">
    <property type="entry name" value="Prot-tyrosine_phosphatase-like"/>
</dbReference>
<dbReference type="InterPro" id="IPR013625">
    <property type="entry name" value="PTB"/>
</dbReference>
<dbReference type="EnsemblMetazoa" id="XM_011411987.2">
    <property type="protein sequence ID" value="XP_011410289.2"/>
    <property type="gene ID" value="LOC100639977"/>
</dbReference>
<dbReference type="CDD" id="cd14508">
    <property type="entry name" value="PTP_tensin"/>
    <property type="match status" value="1"/>
</dbReference>
<feature type="region of interest" description="Disordered" evidence="12">
    <location>
        <begin position="898"/>
        <end position="961"/>
    </location>
</feature>
<dbReference type="GO" id="GO:0016791">
    <property type="term" value="F:phosphatase activity"/>
    <property type="evidence" value="ECO:0007669"/>
    <property type="project" value="UniProtKB-ARBA"/>
</dbReference>
<dbReference type="KEGG" id="aqu:100639977"/>
<evidence type="ECO:0000259" key="17">
    <source>
        <dbReference type="PROSITE" id="PS51181"/>
    </source>
</evidence>
<dbReference type="eggNOG" id="KOG1930">
    <property type="taxonomic scope" value="Eukaryota"/>
</dbReference>
<reference evidence="20" key="1">
    <citation type="journal article" date="2010" name="Nature">
        <title>The Amphimedon queenslandica genome and the evolution of animal complexity.</title>
        <authorList>
            <person name="Srivastava M."/>
            <person name="Simakov O."/>
            <person name="Chapman J."/>
            <person name="Fahey B."/>
            <person name="Gauthier M.E."/>
            <person name="Mitros T."/>
            <person name="Richards G.S."/>
            <person name="Conaco C."/>
            <person name="Dacre M."/>
            <person name="Hellsten U."/>
            <person name="Larroux C."/>
            <person name="Putnam N.H."/>
            <person name="Stanke M."/>
            <person name="Adamska M."/>
            <person name="Darling A."/>
            <person name="Degnan S.M."/>
            <person name="Oakley T.H."/>
            <person name="Plachetzki D.C."/>
            <person name="Zhai Y."/>
            <person name="Adamski M."/>
            <person name="Calcino A."/>
            <person name="Cummins S.F."/>
            <person name="Goodstein D.M."/>
            <person name="Harris C."/>
            <person name="Jackson D.J."/>
            <person name="Leys S.P."/>
            <person name="Shu S."/>
            <person name="Woodcroft B.J."/>
            <person name="Vervoort M."/>
            <person name="Kosik K.S."/>
            <person name="Manning G."/>
            <person name="Degnan B.M."/>
            <person name="Rokhsar D.S."/>
        </authorList>
    </citation>
    <scope>NUCLEOTIDE SEQUENCE [LARGE SCALE GENOMIC DNA]</scope>
</reference>
<dbReference type="InterPro" id="IPR014020">
    <property type="entry name" value="Tensin_C2-dom"/>
</dbReference>
<dbReference type="GO" id="GO:0005737">
    <property type="term" value="C:cytoplasm"/>
    <property type="evidence" value="ECO:0007669"/>
    <property type="project" value="UniProtKB-SubCell"/>
</dbReference>
<feature type="domain" description="SH2" evidence="13">
    <location>
        <begin position="1016"/>
        <end position="1126"/>
    </location>
</feature>
<evidence type="ECO:0000256" key="1">
    <source>
        <dbReference type="ARBA" id="ARBA00004316"/>
    </source>
</evidence>
<evidence type="ECO:0000256" key="4">
    <source>
        <dbReference type="ARBA" id="ARBA00022490"/>
    </source>
</evidence>
<protein>
    <submittedName>
        <fullName evidence="19">Uncharacterized protein</fullName>
    </submittedName>
</protein>
<evidence type="ECO:0000256" key="3">
    <source>
        <dbReference type="ARBA" id="ARBA00007881"/>
    </source>
</evidence>
<dbReference type="PROSITE" id="PS00028">
    <property type="entry name" value="ZINC_FINGER_C2H2_1"/>
    <property type="match status" value="1"/>
</dbReference>
<evidence type="ECO:0000259" key="18">
    <source>
        <dbReference type="PROSITE" id="PS51182"/>
    </source>
</evidence>
<dbReference type="Gene3D" id="3.30.505.10">
    <property type="entry name" value="SH2 domain"/>
    <property type="match status" value="1"/>
</dbReference>
<keyword evidence="10" id="KW-0863">Zinc-finger</keyword>
<dbReference type="PANTHER" id="PTHR45734">
    <property type="entry name" value="TENSIN"/>
    <property type="match status" value="1"/>
</dbReference>
<dbReference type="InterPro" id="IPR000980">
    <property type="entry name" value="SH2"/>
</dbReference>
<dbReference type="InterPro" id="IPR036860">
    <property type="entry name" value="SH2_dom_sf"/>
</dbReference>
<dbReference type="InterPro" id="IPR016130">
    <property type="entry name" value="Tyr_Pase_AS"/>
</dbReference>
<comment type="subcellular location">
    <subcellularLocation>
        <location evidence="1">Cell projection</location>
    </subcellularLocation>
    <subcellularLocation>
        <location evidence="2">Cytoplasm</location>
    </subcellularLocation>
</comment>
<dbReference type="PROSITE" id="PS50157">
    <property type="entry name" value="ZINC_FINGER_C2H2_2"/>
    <property type="match status" value="1"/>
</dbReference>
<dbReference type="Pfam" id="PF08416">
    <property type="entry name" value="PTB"/>
    <property type="match status" value="1"/>
</dbReference>
<dbReference type="GO" id="GO:0005925">
    <property type="term" value="C:focal adhesion"/>
    <property type="evidence" value="ECO:0007669"/>
    <property type="project" value="TreeGrafter"/>
</dbReference>
<feature type="region of interest" description="Disordered" evidence="12">
    <location>
        <begin position="968"/>
        <end position="987"/>
    </location>
</feature>
<dbReference type="InterPro" id="IPR051484">
    <property type="entry name" value="Tensin_PTEN_phosphatase"/>
</dbReference>
<evidence type="ECO:0000259" key="13">
    <source>
        <dbReference type="PROSITE" id="PS50001"/>
    </source>
</evidence>
<evidence type="ECO:0000256" key="7">
    <source>
        <dbReference type="ARBA" id="ARBA00022833"/>
    </source>
</evidence>
<dbReference type="PROSITE" id="PS50056">
    <property type="entry name" value="TYR_PHOSPHATASE_2"/>
    <property type="match status" value="1"/>
</dbReference>
<dbReference type="InterPro" id="IPR035892">
    <property type="entry name" value="C2_domain_sf"/>
</dbReference>
<dbReference type="InterPro" id="IPR000387">
    <property type="entry name" value="Tyr_Pase_dom"/>
</dbReference>
<evidence type="ECO:0000256" key="10">
    <source>
        <dbReference type="PROSITE-ProRule" id="PRU00042"/>
    </source>
</evidence>
<evidence type="ECO:0000256" key="11">
    <source>
        <dbReference type="PROSITE-ProRule" id="PRU00191"/>
    </source>
</evidence>
<dbReference type="Gene3D" id="2.30.29.30">
    <property type="entry name" value="Pleckstrin-homology domain (PH domain)/Phosphotyrosine-binding domain (PTB)"/>
    <property type="match status" value="1"/>
</dbReference>
<dbReference type="Pfam" id="PF22785">
    <property type="entry name" value="Tc-R-P"/>
    <property type="match status" value="1"/>
</dbReference>
<dbReference type="InterPro" id="IPR011993">
    <property type="entry name" value="PH-like_dom_sf"/>
</dbReference>
<feature type="region of interest" description="Disordered" evidence="12">
    <location>
        <begin position="747"/>
        <end position="766"/>
    </location>
</feature>
<dbReference type="PROSITE" id="PS50001">
    <property type="entry name" value="SH2"/>
    <property type="match status" value="1"/>
</dbReference>
<dbReference type="Pfam" id="PF00130">
    <property type="entry name" value="C1_1"/>
    <property type="match status" value="1"/>
</dbReference>
<dbReference type="CDD" id="cd00029">
    <property type="entry name" value="C1"/>
    <property type="match status" value="1"/>
</dbReference>
<evidence type="ECO:0000313" key="20">
    <source>
        <dbReference type="Proteomes" id="UP000007879"/>
    </source>
</evidence>
<evidence type="ECO:0000259" key="16">
    <source>
        <dbReference type="PROSITE" id="PS50157"/>
    </source>
</evidence>
<dbReference type="Gene3D" id="2.60.40.1110">
    <property type="match status" value="1"/>
</dbReference>
<dbReference type="SMART" id="SM01326">
    <property type="entry name" value="PTEN_C2"/>
    <property type="match status" value="1"/>
</dbReference>
<evidence type="ECO:0000259" key="15">
    <source>
        <dbReference type="PROSITE" id="PS50081"/>
    </source>
</evidence>
<dbReference type="Gene3D" id="3.30.60.20">
    <property type="match status" value="1"/>
</dbReference>
<proteinExistence type="inferred from homology"/>
<keyword evidence="5" id="KW-0597">Phosphoprotein</keyword>
<feature type="compositionally biased region" description="Basic and acidic residues" evidence="12">
    <location>
        <begin position="900"/>
        <end position="909"/>
    </location>
</feature>
<dbReference type="OrthoDB" id="6273691at2759"/>
<dbReference type="SMART" id="SM00252">
    <property type="entry name" value="SH2"/>
    <property type="match status" value="1"/>
</dbReference>
<dbReference type="InterPro" id="IPR003595">
    <property type="entry name" value="Tyr_Pase_cat"/>
</dbReference>
<evidence type="ECO:0000256" key="5">
    <source>
        <dbReference type="ARBA" id="ARBA00022553"/>
    </source>
</evidence>
<dbReference type="InterPro" id="IPR013087">
    <property type="entry name" value="Znf_C2H2_type"/>
</dbReference>
<accession>A0A1X7VHA4</accession>
<evidence type="ECO:0000313" key="19">
    <source>
        <dbReference type="EnsemblMetazoa" id="Aqu2.1.39348_001"/>
    </source>
</evidence>
<dbReference type="PANTHER" id="PTHR45734:SF10">
    <property type="entry name" value="BLISTERY, ISOFORM A"/>
    <property type="match status" value="1"/>
</dbReference>
<dbReference type="Pfam" id="PF10409">
    <property type="entry name" value="PTEN_C2"/>
    <property type="match status" value="1"/>
</dbReference>
<feature type="compositionally biased region" description="Polar residues" evidence="12">
    <location>
        <begin position="921"/>
        <end position="933"/>
    </location>
</feature>
<dbReference type="eggNOG" id="KOG2283">
    <property type="taxonomic scope" value="Eukaryota"/>
</dbReference>
<dbReference type="SUPFAM" id="SSF52799">
    <property type="entry name" value="(Phosphotyrosine protein) phosphatases II"/>
    <property type="match status" value="1"/>
</dbReference>
<dbReference type="SUPFAM" id="SSF49562">
    <property type="entry name" value="C2 domain (Calcium/lipid-binding domain, CaLB)"/>
    <property type="match status" value="1"/>
</dbReference>
<dbReference type="GO" id="GO:0042995">
    <property type="term" value="C:cell projection"/>
    <property type="evidence" value="ECO:0007669"/>
    <property type="project" value="UniProtKB-SubCell"/>
</dbReference>
<keyword evidence="9" id="KW-0966">Cell projection</keyword>
<dbReference type="Proteomes" id="UP000007879">
    <property type="component" value="Unassembled WGS sequence"/>
</dbReference>
<feature type="compositionally biased region" description="Polar residues" evidence="12">
    <location>
        <begin position="756"/>
        <end position="766"/>
    </location>
</feature>
<evidence type="ECO:0000256" key="6">
    <source>
        <dbReference type="ARBA" id="ARBA00022723"/>
    </source>
</evidence>
<dbReference type="InterPro" id="IPR002219">
    <property type="entry name" value="PKC_DAG/PE"/>
</dbReference>
<name>A0A1X7VHA4_AMPQE</name>
<dbReference type="PROSITE" id="PS00383">
    <property type="entry name" value="TYR_PHOSPHATASE_1"/>
    <property type="match status" value="1"/>
</dbReference>
<evidence type="ECO:0000256" key="12">
    <source>
        <dbReference type="SAM" id="MobiDB-lite"/>
    </source>
</evidence>
<evidence type="ECO:0000256" key="9">
    <source>
        <dbReference type="ARBA" id="ARBA00023273"/>
    </source>
</evidence>
<evidence type="ECO:0000259" key="14">
    <source>
        <dbReference type="PROSITE" id="PS50056"/>
    </source>
</evidence>
<keyword evidence="4" id="KW-0963">Cytoplasm</keyword>
<dbReference type="Gene3D" id="3.90.190.10">
    <property type="entry name" value="Protein tyrosine phosphatase superfamily"/>
    <property type="match status" value="1"/>
</dbReference>
<dbReference type="PROSITE" id="PS51182">
    <property type="entry name" value="C2_TENSIN"/>
    <property type="match status" value="1"/>
</dbReference>
<feature type="domain" description="C2 tensin-type" evidence="18">
    <location>
        <begin position="328"/>
        <end position="452"/>
    </location>
</feature>